<organism evidence="4">
    <name type="scientific">marine metagenome</name>
    <dbReference type="NCBI Taxonomy" id="408172"/>
    <lineage>
        <taxon>unclassified sequences</taxon>
        <taxon>metagenomes</taxon>
        <taxon>ecological metagenomes</taxon>
    </lineage>
</organism>
<dbReference type="InterPro" id="IPR005656">
    <property type="entry name" value="MmgE_PrpD"/>
</dbReference>
<feature type="domain" description="MmgE/PrpD N-terminal" evidence="2">
    <location>
        <begin position="24"/>
        <end position="258"/>
    </location>
</feature>
<dbReference type="Gene3D" id="1.10.4100.10">
    <property type="entry name" value="2-methylcitrate dehydratase PrpD"/>
    <property type="match status" value="1"/>
</dbReference>
<evidence type="ECO:0000313" key="4">
    <source>
        <dbReference type="EMBL" id="SVB66022.1"/>
    </source>
</evidence>
<dbReference type="InterPro" id="IPR045336">
    <property type="entry name" value="MmgE_PrpD_N"/>
</dbReference>
<feature type="non-terminal residue" evidence="4">
    <location>
        <position position="387"/>
    </location>
</feature>
<dbReference type="EMBL" id="UINC01051633">
    <property type="protein sequence ID" value="SVB66022.1"/>
    <property type="molecule type" value="Genomic_DNA"/>
</dbReference>
<dbReference type="SUPFAM" id="SSF103378">
    <property type="entry name" value="2-methylcitrate dehydratase PrpD"/>
    <property type="match status" value="1"/>
</dbReference>
<evidence type="ECO:0000259" key="3">
    <source>
        <dbReference type="Pfam" id="PF19305"/>
    </source>
</evidence>
<dbReference type="GO" id="GO:0016829">
    <property type="term" value="F:lyase activity"/>
    <property type="evidence" value="ECO:0007669"/>
    <property type="project" value="InterPro"/>
</dbReference>
<proteinExistence type="inferred from homology"/>
<evidence type="ECO:0000256" key="1">
    <source>
        <dbReference type="ARBA" id="ARBA00006174"/>
    </source>
</evidence>
<dbReference type="Gene3D" id="3.30.1330.120">
    <property type="entry name" value="2-methylcitrate dehydratase PrpD"/>
    <property type="match status" value="1"/>
</dbReference>
<evidence type="ECO:0008006" key="5">
    <source>
        <dbReference type="Google" id="ProtNLM"/>
    </source>
</evidence>
<dbReference type="Pfam" id="PF03972">
    <property type="entry name" value="MmgE_PrpD_N"/>
    <property type="match status" value="1"/>
</dbReference>
<protein>
    <recommendedName>
        <fullName evidence="5">MmgE/PrpD family protein</fullName>
    </recommendedName>
</protein>
<reference evidence="4" key="1">
    <citation type="submission" date="2018-05" db="EMBL/GenBank/DDBJ databases">
        <authorList>
            <person name="Lanie J.A."/>
            <person name="Ng W.-L."/>
            <person name="Kazmierczak K.M."/>
            <person name="Andrzejewski T.M."/>
            <person name="Davidsen T.M."/>
            <person name="Wayne K.J."/>
            <person name="Tettelin H."/>
            <person name="Glass J.I."/>
            <person name="Rusch D."/>
            <person name="Podicherti R."/>
            <person name="Tsui H.-C.T."/>
            <person name="Winkler M.E."/>
        </authorList>
    </citation>
    <scope>NUCLEOTIDE SEQUENCE</scope>
</reference>
<dbReference type="PANTHER" id="PTHR16943">
    <property type="entry name" value="2-METHYLCITRATE DEHYDRATASE-RELATED"/>
    <property type="match status" value="1"/>
</dbReference>
<sequence>MEYYGGIRGIRLKAGEGQMDAIEDFINHVTGTEFDQVPEAAIRAAKTFILDSLGVGLSGGNGPWVGEIIQLSQKWGHGEDARVWGNGQRLPAPGAAMCNAYQIHNAEFDCVHEGAVVHSMTVLLGAALAVAERDRGISGKDLILASILGVDVACHIAVAVTTALKFFRPGTVGSLAAVTAIGKMKDFNREKLRNAYSIAYGQMCGTMQAHTEGSALLGMQVGFNARNAVVACDMAAAGLPGPREVLEGPFGFLRLFEDAYDRNILLAELGKTWRITELSHKPFPSGRATHGIVDGCLRLQRQIGFLPDQIKSIKADVPSLIHQLVGRPIGPGMTTNYARLCAQYVTAHAIYHGGISVDAYNNNSLTHSGTNDLARRINIIVDDNPDP</sequence>
<name>A0A382FTU3_9ZZZZ</name>
<accession>A0A382FTU3</accession>
<feature type="domain" description="MmgE/PrpD C-terminal" evidence="3">
    <location>
        <begin position="283"/>
        <end position="384"/>
    </location>
</feature>
<dbReference type="InterPro" id="IPR042188">
    <property type="entry name" value="MmgE/PrpD_sf_2"/>
</dbReference>
<comment type="similarity">
    <text evidence="1">Belongs to the PrpD family.</text>
</comment>
<dbReference type="Pfam" id="PF19305">
    <property type="entry name" value="MmgE_PrpD_C"/>
    <property type="match status" value="1"/>
</dbReference>
<dbReference type="InterPro" id="IPR036148">
    <property type="entry name" value="MmgE/PrpD_sf"/>
</dbReference>
<dbReference type="AlphaFoldDB" id="A0A382FTU3"/>
<gene>
    <name evidence="4" type="ORF">METZ01_LOCUS218876</name>
</gene>
<dbReference type="InterPro" id="IPR045337">
    <property type="entry name" value="MmgE_PrpD_C"/>
</dbReference>
<dbReference type="InterPro" id="IPR042183">
    <property type="entry name" value="MmgE/PrpD_sf_1"/>
</dbReference>
<dbReference type="PANTHER" id="PTHR16943:SF8">
    <property type="entry name" value="2-METHYLCITRATE DEHYDRATASE"/>
    <property type="match status" value="1"/>
</dbReference>
<evidence type="ECO:0000259" key="2">
    <source>
        <dbReference type="Pfam" id="PF03972"/>
    </source>
</evidence>